<dbReference type="GO" id="GO:0005663">
    <property type="term" value="C:DNA replication factor C complex"/>
    <property type="evidence" value="ECO:0007669"/>
    <property type="project" value="TreeGrafter"/>
</dbReference>
<dbReference type="EMBL" id="SOZI01000006">
    <property type="protein sequence ID" value="TNY24028.1"/>
    <property type="molecule type" value="Genomic_DNA"/>
</dbReference>
<evidence type="ECO:0000256" key="1">
    <source>
        <dbReference type="ARBA" id="ARBA00004123"/>
    </source>
</evidence>
<dbReference type="SUPFAM" id="SSF48019">
    <property type="entry name" value="post-AAA+ oligomerization domain-like"/>
    <property type="match status" value="1"/>
</dbReference>
<dbReference type="GO" id="GO:0031391">
    <property type="term" value="C:Elg1 RFC-like complex"/>
    <property type="evidence" value="ECO:0007669"/>
    <property type="project" value="TreeGrafter"/>
</dbReference>
<dbReference type="InterPro" id="IPR003593">
    <property type="entry name" value="AAA+_ATPase"/>
</dbReference>
<dbReference type="GO" id="GO:0006271">
    <property type="term" value="P:DNA strand elongation involved in DNA replication"/>
    <property type="evidence" value="ECO:0007669"/>
    <property type="project" value="UniProtKB-ARBA"/>
</dbReference>
<keyword evidence="5" id="KW-0067">ATP-binding</keyword>
<gene>
    <name evidence="9" type="ORF">DMC30DRAFT_413723</name>
</gene>
<organism evidence="9 10">
    <name type="scientific">Rhodotorula diobovata</name>
    <dbReference type="NCBI Taxonomy" id="5288"/>
    <lineage>
        <taxon>Eukaryota</taxon>
        <taxon>Fungi</taxon>
        <taxon>Dikarya</taxon>
        <taxon>Basidiomycota</taxon>
        <taxon>Pucciniomycotina</taxon>
        <taxon>Microbotryomycetes</taxon>
        <taxon>Sporidiobolales</taxon>
        <taxon>Sporidiobolaceae</taxon>
        <taxon>Rhodotorula</taxon>
    </lineage>
</organism>
<dbReference type="CDD" id="cd18140">
    <property type="entry name" value="HLD_clamp_RFC"/>
    <property type="match status" value="1"/>
</dbReference>
<dbReference type="SUPFAM" id="SSF52540">
    <property type="entry name" value="P-loop containing nucleoside triphosphate hydrolases"/>
    <property type="match status" value="1"/>
</dbReference>
<dbReference type="CDD" id="cd00009">
    <property type="entry name" value="AAA"/>
    <property type="match status" value="1"/>
</dbReference>
<dbReference type="Gene3D" id="3.40.50.300">
    <property type="entry name" value="P-loop containing nucleotide triphosphate hydrolases"/>
    <property type="match status" value="1"/>
</dbReference>
<name>A0A5C5G4J7_9BASI</name>
<evidence type="ECO:0000313" key="9">
    <source>
        <dbReference type="EMBL" id="TNY24028.1"/>
    </source>
</evidence>
<dbReference type="GO" id="GO:0003677">
    <property type="term" value="F:DNA binding"/>
    <property type="evidence" value="ECO:0007669"/>
    <property type="project" value="InterPro"/>
</dbReference>
<dbReference type="InterPro" id="IPR003959">
    <property type="entry name" value="ATPase_AAA_core"/>
</dbReference>
<evidence type="ECO:0000313" key="10">
    <source>
        <dbReference type="Proteomes" id="UP000311382"/>
    </source>
</evidence>
<feature type="domain" description="AAA+ ATPase" evidence="8">
    <location>
        <begin position="57"/>
        <end position="189"/>
    </location>
</feature>
<dbReference type="FunFam" id="1.10.8.60:FF:000028">
    <property type="entry name" value="Replication factor C subunit 5"/>
    <property type="match status" value="1"/>
</dbReference>
<dbReference type="FunFam" id="1.20.272.10:FF:000004">
    <property type="entry name" value="Replication factor C subunit 5"/>
    <property type="match status" value="1"/>
</dbReference>
<evidence type="ECO:0000256" key="3">
    <source>
        <dbReference type="ARBA" id="ARBA00022705"/>
    </source>
</evidence>
<dbReference type="PANTHER" id="PTHR11669">
    <property type="entry name" value="REPLICATION FACTOR C / DNA POLYMERASE III GAMMA-TAU SUBUNIT"/>
    <property type="match status" value="1"/>
</dbReference>
<keyword evidence="6" id="KW-0539">Nucleus</keyword>
<evidence type="ECO:0000256" key="4">
    <source>
        <dbReference type="ARBA" id="ARBA00022741"/>
    </source>
</evidence>
<dbReference type="InterPro" id="IPR013748">
    <property type="entry name" value="Rep_factorC_C"/>
</dbReference>
<evidence type="ECO:0000256" key="7">
    <source>
        <dbReference type="ARBA" id="ARBA00070184"/>
    </source>
</evidence>
<keyword evidence="9" id="KW-0378">Hydrolase</keyword>
<dbReference type="OrthoDB" id="4199794at2759"/>
<evidence type="ECO:0000256" key="2">
    <source>
        <dbReference type="ARBA" id="ARBA00005378"/>
    </source>
</evidence>
<proteinExistence type="inferred from homology"/>
<comment type="similarity">
    <text evidence="2">Belongs to the activator 1 small subunits family.</text>
</comment>
<dbReference type="Gene3D" id="1.10.8.60">
    <property type="match status" value="1"/>
</dbReference>
<reference evidence="9 10" key="1">
    <citation type="submission" date="2019-03" db="EMBL/GenBank/DDBJ databases">
        <title>Rhodosporidium diobovatum UCD-FST 08-225 genome sequencing, assembly, and annotation.</title>
        <authorList>
            <person name="Fakankun I.U."/>
            <person name="Fristensky B."/>
            <person name="Levin D.B."/>
        </authorList>
    </citation>
    <scope>NUCLEOTIDE SEQUENCE [LARGE SCALE GENOMIC DNA]</scope>
    <source>
        <strain evidence="9 10">UCD-FST 08-225</strain>
    </source>
</reference>
<dbReference type="FunFam" id="3.40.50.300:FF:000129">
    <property type="entry name" value="Replication factor C subunit 5"/>
    <property type="match status" value="1"/>
</dbReference>
<dbReference type="GO" id="GO:0031390">
    <property type="term" value="C:Ctf18 RFC-like complex"/>
    <property type="evidence" value="ECO:0007669"/>
    <property type="project" value="TreeGrafter"/>
</dbReference>
<evidence type="ECO:0000256" key="6">
    <source>
        <dbReference type="ARBA" id="ARBA00023242"/>
    </source>
</evidence>
<dbReference type="PANTHER" id="PTHR11669:SF9">
    <property type="entry name" value="REPLICATION FACTOR C SUBUNIT 5"/>
    <property type="match status" value="1"/>
</dbReference>
<dbReference type="NCBIfam" id="NF001679">
    <property type="entry name" value="PRK00440.1"/>
    <property type="match status" value="1"/>
</dbReference>
<evidence type="ECO:0000259" key="8">
    <source>
        <dbReference type="SMART" id="SM00382"/>
    </source>
</evidence>
<dbReference type="GO" id="GO:0031389">
    <property type="term" value="C:Rad17 RFC-like complex"/>
    <property type="evidence" value="ECO:0007669"/>
    <property type="project" value="TreeGrafter"/>
</dbReference>
<comment type="subcellular location">
    <subcellularLocation>
        <location evidence="1">Nucleus</location>
    </subcellularLocation>
</comment>
<dbReference type="Pfam" id="PF00004">
    <property type="entry name" value="AAA"/>
    <property type="match status" value="1"/>
</dbReference>
<keyword evidence="10" id="KW-1185">Reference proteome</keyword>
<dbReference type="STRING" id="5288.A0A5C5G4J7"/>
<dbReference type="InterPro" id="IPR027417">
    <property type="entry name" value="P-loop_NTPase"/>
</dbReference>
<dbReference type="InterPro" id="IPR047854">
    <property type="entry name" value="RFC_lid"/>
</dbReference>
<sequence>MSVDDAVMQDAATKPAHSLSPTDALPWVEKYRPVTLDDVVAHTDIISTIDQFISKNRVPHLLFYGPPGTGKTSTILAVARKIYGDPSIMRNNCLELNASDDRGIDVVREQIKNFASTRMQGSAGLGFKLIILDEADMMTTAAQSALRRVIEQYTKNVRFCIICNYVNKIIPAIQSRCTRFRFAPLPQPEVEKRLNHVIAQEKVNLSEDGRRALLKLSRGDMRRALNVLQACHAAYDLTDESAVYRCTGNPEPDDIEGIMRSMMNDSFEVAYHNISSLKRDKGLALQDIIQGIYDLAATIVFSPQTRVYFLDQIAQVEHRLSTGGSEKLQLTALLGATKTAIELTPREGK</sequence>
<dbReference type="GO" id="GO:0003689">
    <property type="term" value="F:DNA clamp loader activity"/>
    <property type="evidence" value="ECO:0007669"/>
    <property type="project" value="TreeGrafter"/>
</dbReference>
<dbReference type="InterPro" id="IPR008921">
    <property type="entry name" value="DNA_pol3_clamp-load_cplx_C"/>
</dbReference>
<dbReference type="SMART" id="SM00382">
    <property type="entry name" value="AAA"/>
    <property type="match status" value="1"/>
</dbReference>
<dbReference type="GO" id="GO:0005524">
    <property type="term" value="F:ATP binding"/>
    <property type="evidence" value="ECO:0007669"/>
    <property type="project" value="UniProtKB-KW"/>
</dbReference>
<keyword evidence="3" id="KW-0235">DNA replication</keyword>
<protein>
    <recommendedName>
        <fullName evidence="7">Replication factor C subunit 3</fullName>
    </recommendedName>
</protein>
<dbReference type="GO" id="GO:0006281">
    <property type="term" value="P:DNA repair"/>
    <property type="evidence" value="ECO:0007669"/>
    <property type="project" value="TreeGrafter"/>
</dbReference>
<evidence type="ECO:0000256" key="5">
    <source>
        <dbReference type="ARBA" id="ARBA00022840"/>
    </source>
</evidence>
<dbReference type="Pfam" id="PF08542">
    <property type="entry name" value="Rep_fac_C"/>
    <property type="match status" value="1"/>
</dbReference>
<dbReference type="GO" id="GO:0016887">
    <property type="term" value="F:ATP hydrolysis activity"/>
    <property type="evidence" value="ECO:0007669"/>
    <property type="project" value="InterPro"/>
</dbReference>
<comment type="caution">
    <text evidence="9">The sequence shown here is derived from an EMBL/GenBank/DDBJ whole genome shotgun (WGS) entry which is preliminary data.</text>
</comment>
<accession>A0A5C5G4J7</accession>
<dbReference type="AlphaFoldDB" id="A0A5C5G4J7"/>
<dbReference type="Gene3D" id="1.20.272.10">
    <property type="match status" value="1"/>
</dbReference>
<dbReference type="Proteomes" id="UP000311382">
    <property type="component" value="Unassembled WGS sequence"/>
</dbReference>
<keyword evidence="4" id="KW-0547">Nucleotide-binding</keyword>
<dbReference type="InterPro" id="IPR050238">
    <property type="entry name" value="DNA_Rep/Repair_Clamp_Loader"/>
</dbReference>